<name>C2EUN8_9LACO</name>
<dbReference type="EMBL" id="ACGV01000132">
    <property type="protein sequence ID" value="EEJ40387.1"/>
    <property type="molecule type" value="Genomic_DNA"/>
</dbReference>
<proteinExistence type="inferred from homology"/>
<dbReference type="SUPFAM" id="SSF52402">
    <property type="entry name" value="Adenine nucleotide alpha hydrolases-like"/>
    <property type="match status" value="1"/>
</dbReference>
<dbReference type="PRINTS" id="PR01438">
    <property type="entry name" value="UNVRSLSTRESS"/>
</dbReference>
<dbReference type="PANTHER" id="PTHR46268:SF6">
    <property type="entry name" value="UNIVERSAL STRESS PROTEIN UP12"/>
    <property type="match status" value="1"/>
</dbReference>
<gene>
    <name evidence="3" type="ORF">HMPREF0549_1174</name>
</gene>
<dbReference type="STRING" id="1423814.HMPREF0549_1174"/>
<comment type="similarity">
    <text evidence="1">Belongs to the universal stress protein A family.</text>
</comment>
<dbReference type="PANTHER" id="PTHR46268">
    <property type="entry name" value="STRESS RESPONSE PROTEIN NHAX"/>
    <property type="match status" value="1"/>
</dbReference>
<reference evidence="3 4" key="1">
    <citation type="submission" date="2009-01" db="EMBL/GenBank/DDBJ databases">
        <authorList>
            <person name="Qin X."/>
            <person name="Bachman B."/>
            <person name="Battles P."/>
            <person name="Bell A."/>
            <person name="Bess C."/>
            <person name="Bickham C."/>
            <person name="Chaboub L."/>
            <person name="Chen D."/>
            <person name="Coyle M."/>
            <person name="Deiros D.R."/>
            <person name="Dinh H."/>
            <person name="Forbes L."/>
            <person name="Fowler G."/>
            <person name="Francisco L."/>
            <person name="Fu Q."/>
            <person name="Gubbala S."/>
            <person name="Hale W."/>
            <person name="Han Y."/>
            <person name="Hemphill L."/>
            <person name="Highlander S.K."/>
            <person name="Hirani K."/>
            <person name="Hogues M."/>
            <person name="Jackson L."/>
            <person name="Jakkamsetti A."/>
            <person name="Javaid M."/>
            <person name="Jiang H."/>
            <person name="Korchina V."/>
            <person name="Kovar C."/>
            <person name="Lara F."/>
            <person name="Lee S."/>
            <person name="Mata R."/>
            <person name="Mathew T."/>
            <person name="Moen C."/>
            <person name="Morales K."/>
            <person name="Munidasa M."/>
            <person name="Nazareth L."/>
            <person name="Ngo R."/>
            <person name="Nguyen L."/>
            <person name="Okwuonu G."/>
            <person name="Ongeri F."/>
            <person name="Patil S."/>
            <person name="Petrosino J."/>
            <person name="Pham C."/>
            <person name="Pham P."/>
            <person name="Pu L.-L."/>
            <person name="Puazo M."/>
            <person name="Raj R."/>
            <person name="Reid J."/>
            <person name="Rouhana J."/>
            <person name="Saada N."/>
            <person name="Shang Y."/>
            <person name="Simmons D."/>
            <person name="Thornton R."/>
            <person name="Warren J."/>
            <person name="Weissenberger G."/>
            <person name="Zhang J."/>
            <person name="Zhang L."/>
            <person name="Zhou C."/>
            <person name="Zhu D."/>
            <person name="Muzny D."/>
            <person name="Worley K."/>
            <person name="Gibbs R."/>
        </authorList>
    </citation>
    <scope>NUCLEOTIDE SEQUENCE [LARGE SCALE GENOMIC DNA]</scope>
    <source>
        <strain evidence="3 4">ATCC 49540</strain>
    </source>
</reference>
<dbReference type="HOGENOM" id="CLU_049301_16_0_9"/>
<dbReference type="Proteomes" id="UP000004483">
    <property type="component" value="Unassembled WGS sequence"/>
</dbReference>
<dbReference type="Gene3D" id="3.40.50.620">
    <property type="entry name" value="HUPs"/>
    <property type="match status" value="1"/>
</dbReference>
<dbReference type="AlphaFoldDB" id="C2EUN8"/>
<comment type="caution">
    <text evidence="3">The sequence shown here is derived from an EMBL/GenBank/DDBJ whole genome shotgun (WGS) entry which is preliminary data.</text>
</comment>
<feature type="domain" description="UspA" evidence="2">
    <location>
        <begin position="10"/>
        <end position="153"/>
    </location>
</feature>
<evidence type="ECO:0000256" key="1">
    <source>
        <dbReference type="ARBA" id="ARBA00008791"/>
    </source>
</evidence>
<accession>C2EUN8</accession>
<dbReference type="PATRIC" id="fig|1423814.6.peg.341"/>
<organism evidence="3 4">
    <name type="scientific">Limosilactobacillus vaginalis DSM 5837 = ATCC 49540</name>
    <dbReference type="NCBI Taxonomy" id="1423814"/>
    <lineage>
        <taxon>Bacteria</taxon>
        <taxon>Bacillati</taxon>
        <taxon>Bacillota</taxon>
        <taxon>Bacilli</taxon>
        <taxon>Lactobacillales</taxon>
        <taxon>Lactobacillaceae</taxon>
        <taxon>Limosilactobacillus</taxon>
    </lineage>
</organism>
<dbReference type="InterPro" id="IPR006015">
    <property type="entry name" value="Universal_stress_UspA"/>
</dbReference>
<evidence type="ECO:0000259" key="2">
    <source>
        <dbReference type="Pfam" id="PF00582"/>
    </source>
</evidence>
<evidence type="ECO:0000313" key="4">
    <source>
        <dbReference type="Proteomes" id="UP000004483"/>
    </source>
</evidence>
<protein>
    <submittedName>
        <fullName evidence="3">Universal stress family protein</fullName>
    </submittedName>
</protein>
<sequence length="160" mass="17846">MEGSIMDQEYENILVPMDGSKESELALGRAVAVAKRNGKAHIDVLNVIDTRAMAYNFAGMSDGSIAYQLVDKSKQYLDDVLKRVKDKENFDNIDIHIRLGNPKTIIAFDFVRDHHNDMIMMGASGLSRMQRAIMGSVTSYVKRNAPVDVLVVRTAVDQVK</sequence>
<dbReference type="InterPro" id="IPR006016">
    <property type="entry name" value="UspA"/>
</dbReference>
<dbReference type="Pfam" id="PF00582">
    <property type="entry name" value="Usp"/>
    <property type="match status" value="1"/>
</dbReference>
<evidence type="ECO:0000313" key="3">
    <source>
        <dbReference type="EMBL" id="EEJ40387.1"/>
    </source>
</evidence>
<dbReference type="eggNOG" id="COG0589">
    <property type="taxonomic scope" value="Bacteria"/>
</dbReference>
<dbReference type="InterPro" id="IPR014729">
    <property type="entry name" value="Rossmann-like_a/b/a_fold"/>
</dbReference>
<dbReference type="CDD" id="cd00293">
    <property type="entry name" value="USP-like"/>
    <property type="match status" value="1"/>
</dbReference>